<evidence type="ECO:0000259" key="4">
    <source>
        <dbReference type="Pfam" id="PF14215"/>
    </source>
</evidence>
<dbReference type="PANTHER" id="PTHR46633:SF6">
    <property type="entry name" value="TRANSCRIPTION FACTOR MYC_MYB N-TERMINAL DOMAIN-CONTAINING PROTEIN"/>
    <property type="match status" value="1"/>
</dbReference>
<evidence type="ECO:0000256" key="2">
    <source>
        <dbReference type="ARBA" id="ARBA00023163"/>
    </source>
</evidence>
<evidence type="ECO:0000313" key="6">
    <source>
        <dbReference type="Proteomes" id="UP001151760"/>
    </source>
</evidence>
<reference evidence="5" key="1">
    <citation type="journal article" date="2022" name="Int. J. Mol. Sci.">
        <title>Draft Genome of Tanacetum Coccineum: Genomic Comparison of Closely Related Tanacetum-Family Plants.</title>
        <authorList>
            <person name="Yamashiro T."/>
            <person name="Shiraishi A."/>
            <person name="Nakayama K."/>
            <person name="Satake H."/>
        </authorList>
    </citation>
    <scope>NUCLEOTIDE SEQUENCE</scope>
</reference>
<keyword evidence="6" id="KW-1185">Reference proteome</keyword>
<accession>A0ABQ5HKU7</accession>
<comment type="caution">
    <text evidence="5">The sequence shown here is derived from an EMBL/GenBank/DDBJ whole genome shotgun (WGS) entry which is preliminary data.</text>
</comment>
<dbReference type="Proteomes" id="UP001151760">
    <property type="component" value="Unassembled WGS sequence"/>
</dbReference>
<sequence length="547" mass="60928">MTVRHKTDPETSESPTTMVKLTQRQPNTFVDKSTPLILHGLGSSFAFHSPSFTLLSSLSSFLSPQVDPELQDDGLSLPTLSRRIKEGRKSPARSNRSKDVCLLSLRGTSSVLKRSAMIVVTRWSIDDNEISGRGEGGAVGGELGSPRDQVRTGRWETISRLNTQERKQSLNDSSLWKTLKLMEGLPMLSCLIQHTLKSLCTYCSSSDSSADNASTKWVYAVFWRIMPRIYPPPKWDHEGGVLDRAKGNKRNWILVWEDGFCDLHECERVGNDGFLKGRFGANIFFKLSHEVYNYGEGLIGKVAADNSHKWVFKDGSNEHDPSFLSSWNAPIDPQPKAWDLHFSSGIKTIAIISVREGIIQLGSFDKILEDMNLVISIQRKFSYLRSIPGLFSMQRPFSTLQHPYNSLKHKSLVGRSTIGSNEAQQLNGSKAILGGESQPHKGPGWSFGPSYSMLENSGCGNNGLPFWPIPPLLPSSMGLHLDKMASYNTTDPTHVRNDVVNQYIRDKRCPVEELDQERKPNIFSPNPGLVVELGIGPQESDVKSRLS</sequence>
<dbReference type="EMBL" id="BQNB010019735">
    <property type="protein sequence ID" value="GJT88486.1"/>
    <property type="molecule type" value="Genomic_DNA"/>
</dbReference>
<keyword evidence="1" id="KW-0805">Transcription regulation</keyword>
<gene>
    <name evidence="5" type="ORF">Tco_1070203</name>
</gene>
<evidence type="ECO:0000256" key="3">
    <source>
        <dbReference type="SAM" id="MobiDB-lite"/>
    </source>
</evidence>
<feature type="domain" description="Transcription factor MYC/MYB N-terminal" evidence="4">
    <location>
        <begin position="284"/>
        <end position="381"/>
    </location>
</feature>
<organism evidence="5 6">
    <name type="scientific">Tanacetum coccineum</name>
    <dbReference type="NCBI Taxonomy" id="301880"/>
    <lineage>
        <taxon>Eukaryota</taxon>
        <taxon>Viridiplantae</taxon>
        <taxon>Streptophyta</taxon>
        <taxon>Embryophyta</taxon>
        <taxon>Tracheophyta</taxon>
        <taxon>Spermatophyta</taxon>
        <taxon>Magnoliopsida</taxon>
        <taxon>eudicotyledons</taxon>
        <taxon>Gunneridae</taxon>
        <taxon>Pentapetalae</taxon>
        <taxon>asterids</taxon>
        <taxon>campanulids</taxon>
        <taxon>Asterales</taxon>
        <taxon>Asteraceae</taxon>
        <taxon>Asteroideae</taxon>
        <taxon>Anthemideae</taxon>
        <taxon>Anthemidinae</taxon>
        <taxon>Tanacetum</taxon>
    </lineage>
</organism>
<reference evidence="5" key="2">
    <citation type="submission" date="2022-01" db="EMBL/GenBank/DDBJ databases">
        <authorList>
            <person name="Yamashiro T."/>
            <person name="Shiraishi A."/>
            <person name="Satake H."/>
            <person name="Nakayama K."/>
        </authorList>
    </citation>
    <scope>NUCLEOTIDE SEQUENCE</scope>
</reference>
<proteinExistence type="predicted"/>
<dbReference type="InterPro" id="IPR025610">
    <property type="entry name" value="MYC/MYB_N"/>
</dbReference>
<protein>
    <submittedName>
        <fullName evidence="5">Transcription factor MYC/MYB domain-containing protein</fullName>
    </submittedName>
</protein>
<evidence type="ECO:0000313" key="5">
    <source>
        <dbReference type="EMBL" id="GJT88486.1"/>
    </source>
</evidence>
<dbReference type="Pfam" id="PF14215">
    <property type="entry name" value="bHLH-MYC_N"/>
    <property type="match status" value="1"/>
</dbReference>
<keyword evidence="2" id="KW-0804">Transcription</keyword>
<evidence type="ECO:0000256" key="1">
    <source>
        <dbReference type="ARBA" id="ARBA00023015"/>
    </source>
</evidence>
<feature type="region of interest" description="Disordered" evidence="3">
    <location>
        <begin position="72"/>
        <end position="95"/>
    </location>
</feature>
<dbReference type="PANTHER" id="PTHR46633">
    <property type="entry name" value="TRANSCRIPTION FACTOR MYC/MYB-RELATED"/>
    <property type="match status" value="1"/>
</dbReference>
<name>A0ABQ5HKU7_9ASTR</name>